<gene>
    <name evidence="2" type="ORF">BDN70DRAFT_994286</name>
</gene>
<dbReference type="EMBL" id="MU155236">
    <property type="protein sequence ID" value="KAF9478380.1"/>
    <property type="molecule type" value="Genomic_DNA"/>
</dbReference>
<evidence type="ECO:0008006" key="4">
    <source>
        <dbReference type="Google" id="ProtNLM"/>
    </source>
</evidence>
<dbReference type="OrthoDB" id="3365698at2759"/>
<protein>
    <recommendedName>
        <fullName evidence="4">F-box domain-containing protein</fullName>
    </recommendedName>
</protein>
<name>A0A9P5Z161_9AGAR</name>
<organism evidence="2 3">
    <name type="scientific">Pholiota conissans</name>
    <dbReference type="NCBI Taxonomy" id="109636"/>
    <lineage>
        <taxon>Eukaryota</taxon>
        <taxon>Fungi</taxon>
        <taxon>Dikarya</taxon>
        <taxon>Basidiomycota</taxon>
        <taxon>Agaricomycotina</taxon>
        <taxon>Agaricomycetes</taxon>
        <taxon>Agaricomycetidae</taxon>
        <taxon>Agaricales</taxon>
        <taxon>Agaricineae</taxon>
        <taxon>Strophariaceae</taxon>
        <taxon>Pholiota</taxon>
    </lineage>
</organism>
<reference evidence="2" key="1">
    <citation type="submission" date="2020-11" db="EMBL/GenBank/DDBJ databases">
        <authorList>
            <consortium name="DOE Joint Genome Institute"/>
            <person name="Ahrendt S."/>
            <person name="Riley R."/>
            <person name="Andreopoulos W."/>
            <person name="Labutti K."/>
            <person name="Pangilinan J."/>
            <person name="Ruiz-Duenas F.J."/>
            <person name="Barrasa J.M."/>
            <person name="Sanchez-Garcia M."/>
            <person name="Camarero S."/>
            <person name="Miyauchi S."/>
            <person name="Serrano A."/>
            <person name="Linde D."/>
            <person name="Babiker R."/>
            <person name="Drula E."/>
            <person name="Ayuso-Fernandez I."/>
            <person name="Pacheco R."/>
            <person name="Padilla G."/>
            <person name="Ferreira P."/>
            <person name="Barriuso J."/>
            <person name="Kellner H."/>
            <person name="Castanera R."/>
            <person name="Alfaro M."/>
            <person name="Ramirez L."/>
            <person name="Pisabarro A.G."/>
            <person name="Kuo A."/>
            <person name="Tritt A."/>
            <person name="Lipzen A."/>
            <person name="He G."/>
            <person name="Yan M."/>
            <person name="Ng V."/>
            <person name="Cullen D."/>
            <person name="Martin F."/>
            <person name="Rosso M.-N."/>
            <person name="Henrissat B."/>
            <person name="Hibbett D."/>
            <person name="Martinez A.T."/>
            <person name="Grigoriev I.V."/>
        </authorList>
    </citation>
    <scope>NUCLEOTIDE SEQUENCE</scope>
    <source>
        <strain evidence="2">CIRM-BRFM 674</strain>
    </source>
</reference>
<evidence type="ECO:0000313" key="2">
    <source>
        <dbReference type="EMBL" id="KAF9478380.1"/>
    </source>
</evidence>
<keyword evidence="3" id="KW-1185">Reference proteome</keyword>
<proteinExistence type="predicted"/>
<dbReference type="Proteomes" id="UP000807469">
    <property type="component" value="Unassembled WGS sequence"/>
</dbReference>
<sequence length="706" mass="81307">MSPEPSFGKHWDKAKQKLRDLRPQLTRSSRKDNNTSTSTSFPSADETSIQTNLLVSSAIERLLSTNDPPTESEEWLIRESLMKTLAETQRLRRSLRDNQRHIDKSVVSSIIEKEKEALKEQKHFVQVRRRILSPIRRLPPEVLCEIFEWYACWQQEAFQNPRRVRFRDLPWKLSHVCRYWRETTLWVPSLWNHLPSADLSIQDPLRLRRHYGIFSELLQRSRNSLLTVDISSPLINDDHPPLVLDLLMSHSESWGRVCIDAPVGAVAKMGAIKNRLTSLSRLKLILWSSERNSEPNLERLDIFEDAPKLKELLVLGEYRGELVFPSQCLVRYQYEISRCKTRLIGDAKALRELIIHDREHSTCAWVNSQKTFPAVAKFSYKRSWFHTESAFLNHVVLPALEELLVETSFRSGTGTLSTMWSMLLRSPTPSRLRILHLDVGFVINSHCTLADILLCTPALIELRTTVPLLSDLRALARSEFSTVLVPHLESCTFFARSPLDASSGRAIFDIGTFRCDQETHTMQGDVSFVSRLAKLRVEGSTYTELQCASGDIKFRVQQSYHSLLENSSSTSITNKHLQKLRAELFAEFRPDAHNATRICNVLHRIVCAKINVAQEMFLCDLPNIMNQIESSFGPMQRSATFGNVLKYINNIRAHWESYLLECPSEQLEDIHWAVEGGSFDCLTYIVKDHIRRESRETFVKSLIYGF</sequence>
<comment type="caution">
    <text evidence="2">The sequence shown here is derived from an EMBL/GenBank/DDBJ whole genome shotgun (WGS) entry which is preliminary data.</text>
</comment>
<feature type="region of interest" description="Disordered" evidence="1">
    <location>
        <begin position="1"/>
        <end position="47"/>
    </location>
</feature>
<evidence type="ECO:0000313" key="3">
    <source>
        <dbReference type="Proteomes" id="UP000807469"/>
    </source>
</evidence>
<accession>A0A9P5Z161</accession>
<evidence type="ECO:0000256" key="1">
    <source>
        <dbReference type="SAM" id="MobiDB-lite"/>
    </source>
</evidence>
<dbReference type="AlphaFoldDB" id="A0A9P5Z161"/>
<feature type="compositionally biased region" description="Polar residues" evidence="1">
    <location>
        <begin position="34"/>
        <end position="47"/>
    </location>
</feature>
<feature type="compositionally biased region" description="Basic and acidic residues" evidence="1">
    <location>
        <begin position="7"/>
        <end position="22"/>
    </location>
</feature>